<accession>A0A8S5L9G1</accession>
<sequence>MAKKKVKSIKVYVNGKWENVLNQRIFKDGKWLTFTTNCGVNKDGVWYVL</sequence>
<reference evidence="1" key="1">
    <citation type="journal article" date="2021" name="Proc. Natl. Acad. Sci. U.S.A.">
        <title>A Catalog of Tens of Thousands of Viruses from Human Metagenomes Reveals Hidden Associations with Chronic Diseases.</title>
        <authorList>
            <person name="Tisza M.J."/>
            <person name="Buck C.B."/>
        </authorList>
    </citation>
    <scope>NUCLEOTIDE SEQUENCE</scope>
    <source>
        <strain evidence="1">CtPuP5</strain>
    </source>
</reference>
<dbReference type="EMBL" id="BK014662">
    <property type="protein sequence ID" value="DAD66544.1"/>
    <property type="molecule type" value="Genomic_DNA"/>
</dbReference>
<protein>
    <submittedName>
        <fullName evidence="1">Uncharacterized protein</fullName>
    </submittedName>
</protein>
<organism evidence="1">
    <name type="scientific">Myoviridae sp. ctPuP5</name>
    <dbReference type="NCBI Taxonomy" id="2823543"/>
    <lineage>
        <taxon>Viruses</taxon>
        <taxon>Duplodnaviria</taxon>
        <taxon>Heunggongvirae</taxon>
        <taxon>Uroviricota</taxon>
        <taxon>Caudoviricetes</taxon>
    </lineage>
</organism>
<evidence type="ECO:0000313" key="1">
    <source>
        <dbReference type="EMBL" id="DAD66544.1"/>
    </source>
</evidence>
<proteinExistence type="predicted"/>
<name>A0A8S5L9G1_9CAUD</name>